<dbReference type="Pfam" id="PF02685">
    <property type="entry name" value="Glucokinase"/>
    <property type="match status" value="1"/>
</dbReference>
<evidence type="ECO:0000313" key="5">
    <source>
        <dbReference type="Proteomes" id="UP001596516"/>
    </source>
</evidence>
<dbReference type="Gene3D" id="3.40.367.20">
    <property type="match status" value="1"/>
</dbReference>
<keyword evidence="2" id="KW-0418">Kinase</keyword>
<comment type="similarity">
    <text evidence="3">Belongs to the bacterial glucokinase family.</text>
</comment>
<dbReference type="InterPro" id="IPR003836">
    <property type="entry name" value="Glucokinase"/>
</dbReference>
<dbReference type="EMBL" id="JBHTFQ010000006">
    <property type="protein sequence ID" value="MFC7704978.1"/>
    <property type="molecule type" value="Genomic_DNA"/>
</dbReference>
<evidence type="ECO:0000256" key="1">
    <source>
        <dbReference type="ARBA" id="ARBA00022679"/>
    </source>
</evidence>
<sequence length="316" mass="32797">MRQPPSLSVVADIGGTNTRVALAEGPALRPDSIRRFRNADHPGLEPILRAYLDTMGIEACAGACVAVAGPVRDGVARMTNLDWEMTERSIAAATGAARVAILNDLQAQGHALDHLGRESLLPVLPGRPAPAGAARLVVGLGTGFNAAPVHCTPSGLVVAPSECGHVTLPTRSAAELRLARHIEAQHGFAAVEDVLSGRGLAGLHAWHSHNGADLGPAEVMQAIAAQDPLATEAGRLFVGLLGRVMGDLALIHLPFGGVFLIGGVARAFGPWLEPFGFGEAFHDKGRFSDFLGNFPVALVTDDYAALQGCAGHLAAR</sequence>
<dbReference type="PANTHER" id="PTHR47690:SF1">
    <property type="entry name" value="GLUCOKINASE"/>
    <property type="match status" value="1"/>
</dbReference>
<proteinExistence type="inferred from homology"/>
<name>A0ABW2UM07_9RHOB</name>
<dbReference type="PANTHER" id="PTHR47690">
    <property type="entry name" value="GLUCOKINASE"/>
    <property type="match status" value="1"/>
</dbReference>
<dbReference type="RefSeq" id="WP_377404040.1">
    <property type="nucleotide sequence ID" value="NZ_JBHTFQ010000006.1"/>
</dbReference>
<dbReference type="InterPro" id="IPR050201">
    <property type="entry name" value="Bacterial_glucokinase"/>
</dbReference>
<dbReference type="CDD" id="cd24008">
    <property type="entry name" value="ASKHA_NBD_GLK"/>
    <property type="match status" value="1"/>
</dbReference>
<comment type="caution">
    <text evidence="4">The sequence shown here is derived from an EMBL/GenBank/DDBJ whole genome shotgun (WGS) entry which is preliminary data.</text>
</comment>
<reference evidence="5" key="1">
    <citation type="journal article" date="2019" name="Int. J. Syst. Evol. Microbiol.">
        <title>The Global Catalogue of Microorganisms (GCM) 10K type strain sequencing project: providing services to taxonomists for standard genome sequencing and annotation.</title>
        <authorList>
            <consortium name="The Broad Institute Genomics Platform"/>
            <consortium name="The Broad Institute Genome Sequencing Center for Infectious Disease"/>
            <person name="Wu L."/>
            <person name="Ma J."/>
        </authorList>
    </citation>
    <scope>NUCLEOTIDE SEQUENCE [LARGE SCALE GENOMIC DNA]</scope>
    <source>
        <strain evidence="5">CGMCC 1.12750</strain>
    </source>
</reference>
<gene>
    <name evidence="4" type="ORF">ACFQXB_12300</name>
</gene>
<dbReference type="Gene3D" id="3.30.420.40">
    <property type="match status" value="1"/>
</dbReference>
<keyword evidence="1" id="KW-0808">Transferase</keyword>
<dbReference type="Proteomes" id="UP001596516">
    <property type="component" value="Unassembled WGS sequence"/>
</dbReference>
<accession>A0ABW2UM07</accession>
<evidence type="ECO:0000256" key="2">
    <source>
        <dbReference type="ARBA" id="ARBA00022777"/>
    </source>
</evidence>
<dbReference type="InterPro" id="IPR043129">
    <property type="entry name" value="ATPase_NBD"/>
</dbReference>
<organism evidence="4 5">
    <name type="scientific">Plastorhodobacter daqingensis</name>
    <dbReference type="NCBI Taxonomy" id="1387281"/>
    <lineage>
        <taxon>Bacteria</taxon>
        <taxon>Pseudomonadati</taxon>
        <taxon>Pseudomonadota</taxon>
        <taxon>Alphaproteobacteria</taxon>
        <taxon>Rhodobacterales</taxon>
        <taxon>Paracoccaceae</taxon>
        <taxon>Plastorhodobacter</taxon>
    </lineage>
</organism>
<protein>
    <submittedName>
        <fullName evidence="4">Glucokinase</fullName>
    </submittedName>
</protein>
<evidence type="ECO:0000256" key="3">
    <source>
        <dbReference type="RuleBase" id="RU004046"/>
    </source>
</evidence>
<keyword evidence="5" id="KW-1185">Reference proteome</keyword>
<dbReference type="SUPFAM" id="SSF53067">
    <property type="entry name" value="Actin-like ATPase domain"/>
    <property type="match status" value="1"/>
</dbReference>
<evidence type="ECO:0000313" key="4">
    <source>
        <dbReference type="EMBL" id="MFC7704978.1"/>
    </source>
</evidence>